<dbReference type="STRING" id="135651.G0PHY5"/>
<dbReference type="Pfam" id="PF03188">
    <property type="entry name" value="Cytochrom_B561"/>
    <property type="match status" value="2"/>
</dbReference>
<evidence type="ECO:0000256" key="1">
    <source>
        <dbReference type="ARBA" id="ARBA00004370"/>
    </source>
</evidence>
<dbReference type="PROSITE" id="PS50939">
    <property type="entry name" value="CYTOCHROME_B561"/>
    <property type="match status" value="2"/>
</dbReference>
<feature type="signal peptide" evidence="8">
    <location>
        <begin position="1"/>
        <end position="17"/>
    </location>
</feature>
<dbReference type="Proteomes" id="UP000008068">
    <property type="component" value="Unassembled WGS sequence"/>
</dbReference>
<feature type="transmembrane region" description="Helical" evidence="7">
    <location>
        <begin position="139"/>
        <end position="160"/>
    </location>
</feature>
<dbReference type="SMART" id="SM00665">
    <property type="entry name" value="B561"/>
    <property type="match status" value="2"/>
</dbReference>
<keyword evidence="6 7" id="KW-0472">Membrane</keyword>
<feature type="chain" id="PRO_5003406997" description="Cytochrome b561 domain-containing protein" evidence="8">
    <location>
        <begin position="18"/>
        <end position="666"/>
    </location>
</feature>
<reference evidence="11" key="1">
    <citation type="submission" date="2011-07" db="EMBL/GenBank/DDBJ databases">
        <authorList>
            <consortium name="Caenorhabditis brenneri Sequencing and Analysis Consortium"/>
            <person name="Wilson R.K."/>
        </authorList>
    </citation>
    <scope>NUCLEOTIDE SEQUENCE [LARGE SCALE GENOMIC DNA]</scope>
    <source>
        <strain evidence="11">PB2801</strain>
    </source>
</reference>
<evidence type="ECO:0000256" key="7">
    <source>
        <dbReference type="SAM" id="Phobius"/>
    </source>
</evidence>
<dbReference type="GO" id="GO:0016020">
    <property type="term" value="C:membrane"/>
    <property type="evidence" value="ECO:0007669"/>
    <property type="project" value="UniProtKB-SubCell"/>
</dbReference>
<dbReference type="eggNOG" id="KOG4293">
    <property type="taxonomic scope" value="Eukaryota"/>
</dbReference>
<organism evidence="11">
    <name type="scientific">Caenorhabditis brenneri</name>
    <name type="common">Nematode worm</name>
    <dbReference type="NCBI Taxonomy" id="135651"/>
    <lineage>
        <taxon>Eukaryota</taxon>
        <taxon>Metazoa</taxon>
        <taxon>Ecdysozoa</taxon>
        <taxon>Nematoda</taxon>
        <taxon>Chromadorea</taxon>
        <taxon>Rhabditida</taxon>
        <taxon>Rhabditina</taxon>
        <taxon>Rhabditomorpha</taxon>
        <taxon>Rhabditoidea</taxon>
        <taxon>Rhabditidae</taxon>
        <taxon>Peloderinae</taxon>
        <taxon>Caenorhabditis</taxon>
    </lineage>
</organism>
<dbReference type="EMBL" id="GL380520">
    <property type="protein sequence ID" value="EGT57183.1"/>
    <property type="molecule type" value="Genomic_DNA"/>
</dbReference>
<feature type="transmembrane region" description="Helical" evidence="7">
    <location>
        <begin position="329"/>
        <end position="351"/>
    </location>
</feature>
<gene>
    <name evidence="10" type="ORF">CAEBREN_00366</name>
</gene>
<name>G0PHY5_CAEBE</name>
<dbReference type="PANTHER" id="PTHR23130">
    <property type="entry name" value="CYTOCHROME B561 AND DOMON DOMAIN-CONTAINING PROTEIN"/>
    <property type="match status" value="1"/>
</dbReference>
<accession>G0PHY5</accession>
<dbReference type="InterPro" id="IPR006593">
    <property type="entry name" value="Cyt_b561/ferric_Rdtase_TM"/>
</dbReference>
<keyword evidence="4" id="KW-0249">Electron transport</keyword>
<feature type="transmembrane region" description="Helical" evidence="7">
    <location>
        <begin position="584"/>
        <end position="606"/>
    </location>
</feature>
<dbReference type="InParanoid" id="G0PHY5"/>
<feature type="transmembrane region" description="Helical" evidence="7">
    <location>
        <begin position="551"/>
        <end position="572"/>
    </location>
</feature>
<evidence type="ECO:0000256" key="4">
    <source>
        <dbReference type="ARBA" id="ARBA00022982"/>
    </source>
</evidence>
<evidence type="ECO:0000256" key="2">
    <source>
        <dbReference type="ARBA" id="ARBA00022448"/>
    </source>
</evidence>
<dbReference type="HOGENOM" id="CLU_412352_0_0_1"/>
<feature type="domain" description="Cytochrome b561" evidence="9">
    <location>
        <begin position="395"/>
        <end position="608"/>
    </location>
</feature>
<feature type="domain" description="Cytochrome b561" evidence="9">
    <location>
        <begin position="104"/>
        <end position="308"/>
    </location>
</feature>
<evidence type="ECO:0000256" key="3">
    <source>
        <dbReference type="ARBA" id="ARBA00022692"/>
    </source>
</evidence>
<dbReference type="OrthoDB" id="2419613at2759"/>
<evidence type="ECO:0000313" key="11">
    <source>
        <dbReference type="Proteomes" id="UP000008068"/>
    </source>
</evidence>
<evidence type="ECO:0000256" key="5">
    <source>
        <dbReference type="ARBA" id="ARBA00022989"/>
    </source>
</evidence>
<keyword evidence="2" id="KW-0813">Transport</keyword>
<dbReference type="CDD" id="cd08760">
    <property type="entry name" value="Cyt_b561_FRRS1_like"/>
    <property type="match status" value="2"/>
</dbReference>
<feature type="transmembrane region" description="Helical" evidence="7">
    <location>
        <begin position="479"/>
        <end position="498"/>
    </location>
</feature>
<keyword evidence="5 7" id="KW-1133">Transmembrane helix</keyword>
<keyword evidence="11" id="KW-1185">Reference proteome</keyword>
<proteinExistence type="predicted"/>
<feature type="transmembrane region" description="Helical" evidence="7">
    <location>
        <begin position="288"/>
        <end position="308"/>
    </location>
</feature>
<dbReference type="FunCoup" id="G0PHY5">
    <property type="interactions" value="1"/>
</dbReference>
<evidence type="ECO:0000256" key="8">
    <source>
        <dbReference type="SAM" id="SignalP"/>
    </source>
</evidence>
<protein>
    <recommendedName>
        <fullName evidence="9">Cytochrome b561 domain-containing protein</fullName>
    </recommendedName>
</protein>
<feature type="transmembrane region" description="Helical" evidence="7">
    <location>
        <begin position="181"/>
        <end position="203"/>
    </location>
</feature>
<dbReference type="AlphaFoldDB" id="G0PHY5"/>
<dbReference type="PANTHER" id="PTHR23130:SF171">
    <property type="entry name" value="OS01G0895300 PROTEIN"/>
    <property type="match status" value="1"/>
</dbReference>
<keyword evidence="8" id="KW-0732">Signal</keyword>
<feature type="transmembrane region" description="Helical" evidence="7">
    <location>
        <begin position="253"/>
        <end position="276"/>
    </location>
</feature>
<feature type="transmembrane region" description="Helical" evidence="7">
    <location>
        <begin position="437"/>
        <end position="458"/>
    </location>
</feature>
<dbReference type="Gene3D" id="1.20.120.1770">
    <property type="match status" value="2"/>
</dbReference>
<keyword evidence="3 7" id="KW-0812">Transmembrane</keyword>
<evidence type="ECO:0000256" key="6">
    <source>
        <dbReference type="ARBA" id="ARBA00023136"/>
    </source>
</evidence>
<feature type="transmembrane region" description="Helical" evidence="7">
    <location>
        <begin position="638"/>
        <end position="660"/>
    </location>
</feature>
<evidence type="ECO:0000313" key="10">
    <source>
        <dbReference type="EMBL" id="EGT57183.1"/>
    </source>
</evidence>
<comment type="subcellular location">
    <subcellularLocation>
        <location evidence="1">Membrane</location>
    </subcellularLocation>
</comment>
<evidence type="ECO:0000259" key="9">
    <source>
        <dbReference type="PROSITE" id="PS50939"/>
    </source>
</evidence>
<sequence>MLLAGVLLLLAVSGTFSAPTCEPNSFCYNPSDSVKATLTRNGSVLNLKIFYENAAIGDVHLVQKDGKDVVVHCGEGSEDQGVKSCKAELSVEQFDKNIPISIQLSDAQKSDTFSLDSLAPPLQQGLTKDQRRQFSKAHAILMIFGWLLFVPTGFIFMRLGKDLFVEEKIFGSPVWFQVHRAANFMGVVCICASMLCIFISQQWTWKGTGSGSKYWTEVHTDLGVISTVLAVAQPINSLFRCGPTHSQRYIFNWAHRMVGIIAYTLALTAIIIAAVQFKRIWNEPLLELVLVCLPIFICLVATIVFTALESDRFKSKASFGPHVLKAPTVFWATGVFFCIAVALSLLVLNLLQFVCGFPTGTTNLHVKTYKIDVSENGNLTSCQVDFYQLNSLLKKDELSYLQWKKEKSVWFKFEEICNTRIEGLSKEVKKFLVKSHAILMLLGWLFFVPTGFLFARFGKQIFNGQKLVGMPVWFQIHRTSTFIGVCCICTSVFCIFVSTNFTWKGTGSGAWYWTQWHTDLGTVSTVLAVSQPLNSLLRCPPSNSQRAIFNWSHRFVGMASYTFAVAAIYIAAANYRKTWSEPMMEIVLTSVPTVLCIGTAVMVWTLEKKKKRDGYKEVEMNEKPTLDTKKESAQLFQVSWLFTIVGICFGCATSLSLLVANGFKND</sequence>